<dbReference type="PANTHER" id="PTHR21394">
    <property type="entry name" value="MAU2 CHROMATID COHESION FACTOR HOMOLOG"/>
    <property type="match status" value="1"/>
</dbReference>
<keyword evidence="4" id="KW-0498">Mitosis</keyword>
<reference evidence="11" key="1">
    <citation type="submission" date="2016-06" db="UniProtKB">
        <authorList>
            <consortium name="WormBaseParasite"/>
        </authorList>
    </citation>
    <scope>IDENTIFICATION</scope>
</reference>
<dbReference type="InterPro" id="IPR019440">
    <property type="entry name" value="MAU2"/>
</dbReference>
<evidence type="ECO:0000313" key="9">
    <source>
        <dbReference type="EMBL" id="VDP13209.1"/>
    </source>
</evidence>
<dbReference type="GO" id="GO:0007064">
    <property type="term" value="P:mitotic sister chromatid cohesion"/>
    <property type="evidence" value="ECO:0007669"/>
    <property type="project" value="InterPro"/>
</dbReference>
<organism evidence="11">
    <name type="scientific">Soboliphyme baturini</name>
    <dbReference type="NCBI Taxonomy" id="241478"/>
    <lineage>
        <taxon>Eukaryota</taxon>
        <taxon>Metazoa</taxon>
        <taxon>Ecdysozoa</taxon>
        <taxon>Nematoda</taxon>
        <taxon>Enoplea</taxon>
        <taxon>Dorylaimia</taxon>
        <taxon>Dioctophymatida</taxon>
        <taxon>Dioctophymatoidea</taxon>
        <taxon>Soboliphymatidae</taxon>
        <taxon>Soboliphyme</taxon>
    </lineage>
</organism>
<evidence type="ECO:0000313" key="11">
    <source>
        <dbReference type="WBParaSite" id="SBAD_0000774501-mRNA-1"/>
    </source>
</evidence>
<gene>
    <name evidence="9" type="ORF">SBAD_LOCUS7464</name>
</gene>
<evidence type="ECO:0000256" key="7">
    <source>
        <dbReference type="ARBA" id="ARBA00023306"/>
    </source>
</evidence>
<evidence type="ECO:0000256" key="5">
    <source>
        <dbReference type="ARBA" id="ARBA00022829"/>
    </source>
</evidence>
<dbReference type="OrthoDB" id="5565328at2759"/>
<evidence type="ECO:0000256" key="2">
    <source>
        <dbReference type="ARBA" id="ARBA00008585"/>
    </source>
</evidence>
<keyword evidence="7" id="KW-0131">Cell cycle</keyword>
<dbReference type="GO" id="GO:0007059">
    <property type="term" value="P:chromosome segregation"/>
    <property type="evidence" value="ECO:0007669"/>
    <property type="project" value="UniProtKB-KW"/>
</dbReference>
<dbReference type="Proteomes" id="UP000270296">
    <property type="component" value="Unassembled WGS sequence"/>
</dbReference>
<proteinExistence type="inferred from homology"/>
<dbReference type="GO" id="GO:0005654">
    <property type="term" value="C:nucleoplasm"/>
    <property type="evidence" value="ECO:0007669"/>
    <property type="project" value="UniProtKB-SubCell"/>
</dbReference>
<keyword evidence="3" id="KW-0132">Cell division</keyword>
<comment type="similarity">
    <text evidence="2">Belongs to the SCC4/mau-2 family.</text>
</comment>
<dbReference type="GO" id="GO:0051301">
    <property type="term" value="P:cell division"/>
    <property type="evidence" value="ECO:0007669"/>
    <property type="project" value="UniProtKB-KW"/>
</dbReference>
<evidence type="ECO:0000256" key="4">
    <source>
        <dbReference type="ARBA" id="ARBA00022776"/>
    </source>
</evidence>
<reference evidence="9 10" key="2">
    <citation type="submission" date="2018-11" db="EMBL/GenBank/DDBJ databases">
        <authorList>
            <consortium name="Pathogen Informatics"/>
        </authorList>
    </citation>
    <scope>NUCLEOTIDE SEQUENCE [LARGE SCALE GENOMIC DNA]</scope>
</reference>
<evidence type="ECO:0000256" key="1">
    <source>
        <dbReference type="ARBA" id="ARBA00004642"/>
    </source>
</evidence>
<protein>
    <recommendedName>
        <fullName evidence="8">Cohesin loading complex subunit SCC4 homolog</fullName>
    </recommendedName>
</protein>
<evidence type="ECO:0000313" key="10">
    <source>
        <dbReference type="Proteomes" id="UP000270296"/>
    </source>
</evidence>
<comment type="subcellular location">
    <subcellularLocation>
        <location evidence="1">Nucleus</location>
        <location evidence="1">Nucleoplasm</location>
    </subcellularLocation>
</comment>
<evidence type="ECO:0000256" key="8">
    <source>
        <dbReference type="ARBA" id="ARBA00030523"/>
    </source>
</evidence>
<accession>A0A183IV17</accession>
<name>A0A183IV17_9BILA</name>
<dbReference type="EMBL" id="UZAM01010650">
    <property type="protein sequence ID" value="VDP13209.1"/>
    <property type="molecule type" value="Genomic_DNA"/>
</dbReference>
<keyword evidence="5" id="KW-0159">Chromosome partition</keyword>
<sequence>MNCSTATETQFNSALRLARDAQLWTFVNLNLALLYLRDGRESDFYGLADRVNPESVQNFSSCLRPAACFLKGLHLFMQSRLSESKTNILYSKQDTSFLFRLLTACLFYVNVPFQEGFEETVKVMNAASQIARSVPDMECQLWASSLLKDIDLYLDVNYAFDLEFTCPSTNPSM</sequence>
<keyword evidence="6" id="KW-0539">Nucleus</keyword>
<keyword evidence="10" id="KW-1185">Reference proteome</keyword>
<evidence type="ECO:0000256" key="3">
    <source>
        <dbReference type="ARBA" id="ARBA00022618"/>
    </source>
</evidence>
<dbReference type="AlphaFoldDB" id="A0A183IV17"/>
<evidence type="ECO:0000256" key="6">
    <source>
        <dbReference type="ARBA" id="ARBA00023242"/>
    </source>
</evidence>
<dbReference type="WBParaSite" id="SBAD_0000774501-mRNA-1">
    <property type="protein sequence ID" value="SBAD_0000774501-mRNA-1"/>
    <property type="gene ID" value="SBAD_0000774501"/>
</dbReference>